<gene>
    <name evidence="1" type="ORF">IEQ34_005251</name>
</gene>
<dbReference type="Proteomes" id="UP000775213">
    <property type="component" value="Unassembled WGS sequence"/>
</dbReference>
<sequence length="89" mass="9406">MIHWAADAGEISGSLLDLSEALGGLLGHRLLLRKGVASQKLLPAGVAVYHRRQVWPQSSSIDVVDGRATDCGSGNQGANKLGVRFSRLV</sequence>
<name>A0AAV7HAY9_DENCH</name>
<organism evidence="1 2">
    <name type="scientific">Dendrobium chrysotoxum</name>
    <name type="common">Orchid</name>
    <dbReference type="NCBI Taxonomy" id="161865"/>
    <lineage>
        <taxon>Eukaryota</taxon>
        <taxon>Viridiplantae</taxon>
        <taxon>Streptophyta</taxon>
        <taxon>Embryophyta</taxon>
        <taxon>Tracheophyta</taxon>
        <taxon>Spermatophyta</taxon>
        <taxon>Magnoliopsida</taxon>
        <taxon>Liliopsida</taxon>
        <taxon>Asparagales</taxon>
        <taxon>Orchidaceae</taxon>
        <taxon>Epidendroideae</taxon>
        <taxon>Malaxideae</taxon>
        <taxon>Dendrobiinae</taxon>
        <taxon>Dendrobium</taxon>
    </lineage>
</organism>
<comment type="caution">
    <text evidence="1">The sequence shown here is derived from an EMBL/GenBank/DDBJ whole genome shotgun (WGS) entry which is preliminary data.</text>
</comment>
<protein>
    <submittedName>
        <fullName evidence="1">Uncharacterized protein</fullName>
    </submittedName>
</protein>
<evidence type="ECO:0000313" key="1">
    <source>
        <dbReference type="EMBL" id="KAH0465148.1"/>
    </source>
</evidence>
<dbReference type="AlphaFoldDB" id="A0AAV7HAY9"/>
<keyword evidence="2" id="KW-1185">Reference proteome</keyword>
<dbReference type="EMBL" id="JAGFBR010000006">
    <property type="protein sequence ID" value="KAH0465148.1"/>
    <property type="molecule type" value="Genomic_DNA"/>
</dbReference>
<evidence type="ECO:0000313" key="2">
    <source>
        <dbReference type="Proteomes" id="UP000775213"/>
    </source>
</evidence>
<accession>A0AAV7HAY9</accession>
<reference evidence="1 2" key="1">
    <citation type="journal article" date="2021" name="Hortic Res">
        <title>Chromosome-scale assembly of the Dendrobium chrysotoxum genome enhances the understanding of orchid evolution.</title>
        <authorList>
            <person name="Zhang Y."/>
            <person name="Zhang G.Q."/>
            <person name="Zhang D."/>
            <person name="Liu X.D."/>
            <person name="Xu X.Y."/>
            <person name="Sun W.H."/>
            <person name="Yu X."/>
            <person name="Zhu X."/>
            <person name="Wang Z.W."/>
            <person name="Zhao X."/>
            <person name="Zhong W.Y."/>
            <person name="Chen H."/>
            <person name="Yin W.L."/>
            <person name="Huang T."/>
            <person name="Niu S.C."/>
            <person name="Liu Z.J."/>
        </authorList>
    </citation>
    <scope>NUCLEOTIDE SEQUENCE [LARGE SCALE GENOMIC DNA]</scope>
    <source>
        <strain evidence="1">Lindl</strain>
    </source>
</reference>
<proteinExistence type="predicted"/>